<keyword evidence="4" id="KW-1185">Reference proteome</keyword>
<feature type="signal peptide" evidence="1">
    <location>
        <begin position="1"/>
        <end position="23"/>
    </location>
</feature>
<organism evidence="3 4">
    <name type="scientific">Microbulbifer taiwanensis</name>
    <dbReference type="NCBI Taxonomy" id="986746"/>
    <lineage>
        <taxon>Bacteria</taxon>
        <taxon>Pseudomonadati</taxon>
        <taxon>Pseudomonadota</taxon>
        <taxon>Gammaproteobacteria</taxon>
        <taxon>Cellvibrionales</taxon>
        <taxon>Microbulbiferaceae</taxon>
        <taxon>Microbulbifer</taxon>
    </lineage>
</organism>
<dbReference type="EMBL" id="JBHSVR010000001">
    <property type="protein sequence ID" value="MFC6632985.1"/>
    <property type="molecule type" value="Genomic_DNA"/>
</dbReference>
<keyword evidence="1" id="KW-0732">Signal</keyword>
<dbReference type="RefSeq" id="WP_193189534.1">
    <property type="nucleotide sequence ID" value="NZ_JACZFR010000007.1"/>
</dbReference>
<reference evidence="4" key="1">
    <citation type="journal article" date="2019" name="Int. J. Syst. Evol. Microbiol.">
        <title>The Global Catalogue of Microorganisms (GCM) 10K type strain sequencing project: providing services to taxonomists for standard genome sequencing and annotation.</title>
        <authorList>
            <consortium name="The Broad Institute Genomics Platform"/>
            <consortium name="The Broad Institute Genome Sequencing Center for Infectious Disease"/>
            <person name="Wu L."/>
            <person name="Ma J."/>
        </authorList>
    </citation>
    <scope>NUCLEOTIDE SEQUENCE [LARGE SCALE GENOMIC DNA]</scope>
    <source>
        <strain evidence="4">CGMCC 1.13718</strain>
    </source>
</reference>
<evidence type="ECO:0000259" key="2">
    <source>
        <dbReference type="Pfam" id="PF07603"/>
    </source>
</evidence>
<feature type="chain" id="PRO_5045850394" evidence="1">
    <location>
        <begin position="24"/>
        <end position="213"/>
    </location>
</feature>
<dbReference type="Pfam" id="PF07603">
    <property type="entry name" value="Lcl_C"/>
    <property type="match status" value="1"/>
</dbReference>
<name>A0ABW1YLR5_9GAMM</name>
<protein>
    <submittedName>
        <fullName evidence="3">DUF1566 domain-containing protein</fullName>
    </submittedName>
</protein>
<evidence type="ECO:0000313" key="4">
    <source>
        <dbReference type="Proteomes" id="UP001596425"/>
    </source>
</evidence>
<gene>
    <name evidence="3" type="ORF">ACFQBM_06840</name>
</gene>
<sequence>MKFRALLVFVLPAVILVAAALYSAPQQVPQPHHLTKIDGSGKALSAWSGPWSCVCDDRTQLLWEVKTDDEGIHDGYWTYSWYQYEQGVANSGDCYFEKARCDTEDLIRHTNRQKLCGAENWRLPTTDELQSLVIADPIPGHPAVDTDYFPRTKRGDYWTSDGNQPLQGVYQYLKRGSRAINFINGDAVTIPYRNAAFVRLVADNSNACHKARQ</sequence>
<evidence type="ECO:0000313" key="3">
    <source>
        <dbReference type="EMBL" id="MFC6632985.1"/>
    </source>
</evidence>
<evidence type="ECO:0000256" key="1">
    <source>
        <dbReference type="SAM" id="SignalP"/>
    </source>
</evidence>
<dbReference type="InterPro" id="IPR011460">
    <property type="entry name" value="Lcl_C"/>
</dbReference>
<feature type="domain" description="Lcl C-terminal" evidence="2">
    <location>
        <begin position="53"/>
        <end position="201"/>
    </location>
</feature>
<comment type="caution">
    <text evidence="3">The sequence shown here is derived from an EMBL/GenBank/DDBJ whole genome shotgun (WGS) entry which is preliminary data.</text>
</comment>
<proteinExistence type="predicted"/>
<dbReference type="Proteomes" id="UP001596425">
    <property type="component" value="Unassembled WGS sequence"/>
</dbReference>
<accession>A0ABW1YLR5</accession>